<evidence type="ECO:0000313" key="1">
    <source>
        <dbReference type="EMBL" id="GID78640.1"/>
    </source>
</evidence>
<name>A0ABQ3YFF5_9ACTN</name>
<sequence length="58" mass="6344">MVFARGGEHDWAGDVAELTRSFAAAGATEVVLERENDLAGFVRFVAEEVPKKVRPLVE</sequence>
<comment type="caution">
    <text evidence="1">The sequence shown here is derived from an EMBL/GenBank/DDBJ whole genome shotgun (WGS) entry which is preliminary data.</text>
</comment>
<dbReference type="EMBL" id="BOMI01000148">
    <property type="protein sequence ID" value="GID78640.1"/>
    <property type="molecule type" value="Genomic_DNA"/>
</dbReference>
<gene>
    <name evidence="1" type="ORF">Ade02nite_72810</name>
</gene>
<reference evidence="1 2" key="1">
    <citation type="submission" date="2021-01" db="EMBL/GenBank/DDBJ databases">
        <title>Whole genome shotgun sequence of Actinoplanes deccanensis NBRC 13994.</title>
        <authorList>
            <person name="Komaki H."/>
            <person name="Tamura T."/>
        </authorList>
    </citation>
    <scope>NUCLEOTIDE SEQUENCE [LARGE SCALE GENOMIC DNA]</scope>
    <source>
        <strain evidence="1 2">NBRC 13994</strain>
    </source>
</reference>
<keyword evidence="2" id="KW-1185">Reference proteome</keyword>
<evidence type="ECO:0000313" key="2">
    <source>
        <dbReference type="Proteomes" id="UP000609879"/>
    </source>
</evidence>
<proteinExistence type="predicted"/>
<protein>
    <submittedName>
        <fullName evidence="1">Uncharacterized protein</fullName>
    </submittedName>
</protein>
<dbReference type="Proteomes" id="UP000609879">
    <property type="component" value="Unassembled WGS sequence"/>
</dbReference>
<organism evidence="1 2">
    <name type="scientific">Paractinoplanes deccanensis</name>
    <dbReference type="NCBI Taxonomy" id="113561"/>
    <lineage>
        <taxon>Bacteria</taxon>
        <taxon>Bacillati</taxon>
        <taxon>Actinomycetota</taxon>
        <taxon>Actinomycetes</taxon>
        <taxon>Micromonosporales</taxon>
        <taxon>Micromonosporaceae</taxon>
        <taxon>Paractinoplanes</taxon>
    </lineage>
</organism>
<dbReference type="RefSeq" id="WP_203773768.1">
    <property type="nucleotide sequence ID" value="NZ_BAAABO010000027.1"/>
</dbReference>
<accession>A0ABQ3YFF5</accession>